<keyword evidence="9" id="KW-0812">Transmembrane</keyword>
<dbReference type="GO" id="GO:0008270">
    <property type="term" value="F:zinc ion binding"/>
    <property type="evidence" value="ECO:0007669"/>
    <property type="project" value="InterPro"/>
</dbReference>
<accession>A0A9W9TPZ6</accession>
<comment type="subcellular location">
    <subcellularLocation>
        <location evidence="2">Membrane</location>
        <topology evidence="2">Multi-pass membrane protein</topology>
    </subcellularLocation>
    <subcellularLocation>
        <location evidence="1">Nucleus</location>
    </subcellularLocation>
</comment>
<keyword evidence="3" id="KW-0479">Metal-binding</keyword>
<dbReference type="SUPFAM" id="SSF57701">
    <property type="entry name" value="Zn2/Cys6 DNA-binding domain"/>
    <property type="match status" value="1"/>
</dbReference>
<dbReference type="EMBL" id="JAPQKT010000003">
    <property type="protein sequence ID" value="KAJ5234382.1"/>
    <property type="molecule type" value="Genomic_DNA"/>
</dbReference>
<dbReference type="AlphaFoldDB" id="A0A9W9TPZ6"/>
<dbReference type="SMART" id="SM00066">
    <property type="entry name" value="GAL4"/>
    <property type="match status" value="1"/>
</dbReference>
<evidence type="ECO:0000256" key="3">
    <source>
        <dbReference type="ARBA" id="ARBA00022723"/>
    </source>
</evidence>
<dbReference type="InterPro" id="IPR020846">
    <property type="entry name" value="MFS_dom"/>
</dbReference>
<proteinExistence type="predicted"/>
<dbReference type="GO" id="GO:0022857">
    <property type="term" value="F:transmembrane transporter activity"/>
    <property type="evidence" value="ECO:0007669"/>
    <property type="project" value="InterPro"/>
</dbReference>
<dbReference type="PROSITE" id="PS50048">
    <property type="entry name" value="ZN2_CY6_FUNGAL_2"/>
    <property type="match status" value="1"/>
</dbReference>
<dbReference type="PROSITE" id="PS00463">
    <property type="entry name" value="ZN2_CY6_FUNGAL_1"/>
    <property type="match status" value="1"/>
</dbReference>
<dbReference type="Proteomes" id="UP001147733">
    <property type="component" value="Unassembled WGS sequence"/>
</dbReference>
<dbReference type="InterPro" id="IPR051711">
    <property type="entry name" value="Stress_Response_Reg"/>
</dbReference>
<keyword evidence="7" id="KW-0539">Nucleus</keyword>
<evidence type="ECO:0000256" key="2">
    <source>
        <dbReference type="ARBA" id="ARBA00004141"/>
    </source>
</evidence>
<feature type="compositionally biased region" description="Polar residues" evidence="8">
    <location>
        <begin position="867"/>
        <end position="884"/>
    </location>
</feature>
<feature type="transmembrane region" description="Helical" evidence="9">
    <location>
        <begin position="162"/>
        <end position="182"/>
    </location>
</feature>
<dbReference type="CDD" id="cd00067">
    <property type="entry name" value="GAL4"/>
    <property type="match status" value="1"/>
</dbReference>
<dbReference type="GO" id="GO:0043565">
    <property type="term" value="F:sequence-specific DNA binding"/>
    <property type="evidence" value="ECO:0007669"/>
    <property type="project" value="TreeGrafter"/>
</dbReference>
<dbReference type="GeneID" id="81381637"/>
<name>A0A9W9TPZ6_PENCI</name>
<feature type="transmembrane region" description="Helical" evidence="9">
    <location>
        <begin position="227"/>
        <end position="254"/>
    </location>
</feature>
<comment type="caution">
    <text evidence="12">The sequence shown here is derived from an EMBL/GenBank/DDBJ whole genome shotgun (WGS) entry which is preliminary data.</text>
</comment>
<dbReference type="Pfam" id="PF00172">
    <property type="entry name" value="Zn_clus"/>
    <property type="match status" value="1"/>
</dbReference>
<keyword evidence="9" id="KW-0472">Membrane</keyword>
<keyword evidence="5" id="KW-0238">DNA-binding</keyword>
<dbReference type="PANTHER" id="PTHR47540:SF6">
    <property type="entry name" value="ZN(II)2CYS6 TRANSCRIPTION FACTOR (EUROFUNG)"/>
    <property type="match status" value="1"/>
</dbReference>
<dbReference type="Gene3D" id="4.10.240.10">
    <property type="entry name" value="Zn(2)-C6 fungal-type DNA-binding domain"/>
    <property type="match status" value="1"/>
</dbReference>
<gene>
    <name evidence="12" type="ORF">N7469_003550</name>
</gene>
<organism evidence="12 13">
    <name type="scientific">Penicillium citrinum</name>
    <dbReference type="NCBI Taxonomy" id="5077"/>
    <lineage>
        <taxon>Eukaryota</taxon>
        <taxon>Fungi</taxon>
        <taxon>Dikarya</taxon>
        <taxon>Ascomycota</taxon>
        <taxon>Pezizomycotina</taxon>
        <taxon>Eurotiomycetes</taxon>
        <taxon>Eurotiomycetidae</taxon>
        <taxon>Eurotiales</taxon>
        <taxon>Aspergillaceae</taxon>
        <taxon>Penicillium</taxon>
    </lineage>
</organism>
<evidence type="ECO:0000256" key="5">
    <source>
        <dbReference type="ARBA" id="ARBA00023125"/>
    </source>
</evidence>
<evidence type="ECO:0000313" key="12">
    <source>
        <dbReference type="EMBL" id="KAJ5234382.1"/>
    </source>
</evidence>
<feature type="transmembrane region" description="Helical" evidence="9">
    <location>
        <begin position="66"/>
        <end position="86"/>
    </location>
</feature>
<dbReference type="InterPro" id="IPR001138">
    <property type="entry name" value="Zn2Cys6_DnaBD"/>
</dbReference>
<dbReference type="Pfam" id="PF04082">
    <property type="entry name" value="Fungal_trans"/>
    <property type="match status" value="1"/>
</dbReference>
<feature type="compositionally biased region" description="Basic and acidic residues" evidence="8">
    <location>
        <begin position="352"/>
        <end position="361"/>
    </location>
</feature>
<feature type="region of interest" description="Disordered" evidence="8">
    <location>
        <begin position="859"/>
        <end position="918"/>
    </location>
</feature>
<dbReference type="CDD" id="cd12148">
    <property type="entry name" value="fungal_TF_MHR"/>
    <property type="match status" value="1"/>
</dbReference>
<feature type="transmembrane region" description="Helical" evidence="9">
    <location>
        <begin position="188"/>
        <end position="206"/>
    </location>
</feature>
<dbReference type="InterPro" id="IPR007219">
    <property type="entry name" value="XnlR_reg_dom"/>
</dbReference>
<reference evidence="12" key="1">
    <citation type="submission" date="2022-11" db="EMBL/GenBank/DDBJ databases">
        <authorList>
            <person name="Petersen C."/>
        </authorList>
    </citation>
    <scope>NUCLEOTIDE SEQUENCE</scope>
    <source>
        <strain evidence="12">IBT 23319</strain>
    </source>
</reference>
<evidence type="ECO:0000259" key="11">
    <source>
        <dbReference type="PROSITE" id="PS50850"/>
    </source>
</evidence>
<feature type="region of interest" description="Disordered" evidence="8">
    <location>
        <begin position="930"/>
        <end position="957"/>
    </location>
</feature>
<dbReference type="GO" id="GO:0016020">
    <property type="term" value="C:membrane"/>
    <property type="evidence" value="ECO:0007669"/>
    <property type="project" value="UniProtKB-SubCell"/>
</dbReference>
<keyword evidence="6" id="KW-0804">Transcription</keyword>
<evidence type="ECO:0000256" key="7">
    <source>
        <dbReference type="ARBA" id="ARBA00023242"/>
    </source>
</evidence>
<dbReference type="InterPro" id="IPR036864">
    <property type="entry name" value="Zn2-C6_fun-type_DNA-bd_sf"/>
</dbReference>
<dbReference type="GO" id="GO:0045944">
    <property type="term" value="P:positive regulation of transcription by RNA polymerase II"/>
    <property type="evidence" value="ECO:0007669"/>
    <property type="project" value="TreeGrafter"/>
</dbReference>
<reference evidence="12" key="2">
    <citation type="journal article" date="2023" name="IMA Fungus">
        <title>Comparative genomic study of the Penicillium genus elucidates a diverse pangenome and 15 lateral gene transfer events.</title>
        <authorList>
            <person name="Petersen C."/>
            <person name="Sorensen T."/>
            <person name="Nielsen M.R."/>
            <person name="Sondergaard T.E."/>
            <person name="Sorensen J.L."/>
            <person name="Fitzpatrick D.A."/>
            <person name="Frisvad J.C."/>
            <person name="Nielsen K.L."/>
        </authorList>
    </citation>
    <scope>NUCLEOTIDE SEQUENCE</scope>
    <source>
        <strain evidence="12">IBT 23319</strain>
    </source>
</reference>
<feature type="compositionally biased region" description="Polar residues" evidence="8">
    <location>
        <begin position="899"/>
        <end position="909"/>
    </location>
</feature>
<evidence type="ECO:0000256" key="6">
    <source>
        <dbReference type="ARBA" id="ARBA00023163"/>
    </source>
</evidence>
<dbReference type="RefSeq" id="XP_056501882.1">
    <property type="nucleotide sequence ID" value="XM_056642470.1"/>
</dbReference>
<dbReference type="Gene3D" id="1.20.1250.20">
    <property type="entry name" value="MFS general substrate transporter like domains"/>
    <property type="match status" value="1"/>
</dbReference>
<dbReference type="PROSITE" id="PS50850">
    <property type="entry name" value="MFS"/>
    <property type="match status" value="1"/>
</dbReference>
<evidence type="ECO:0000256" key="8">
    <source>
        <dbReference type="SAM" id="MobiDB-lite"/>
    </source>
</evidence>
<dbReference type="GO" id="GO:0005634">
    <property type="term" value="C:nucleus"/>
    <property type="evidence" value="ECO:0007669"/>
    <property type="project" value="UniProtKB-SubCell"/>
</dbReference>
<evidence type="ECO:0000256" key="1">
    <source>
        <dbReference type="ARBA" id="ARBA00004123"/>
    </source>
</evidence>
<dbReference type="InterPro" id="IPR036259">
    <property type="entry name" value="MFS_trans_sf"/>
</dbReference>
<dbReference type="SMART" id="SM00906">
    <property type="entry name" value="Fungal_trans"/>
    <property type="match status" value="1"/>
</dbReference>
<dbReference type="SUPFAM" id="SSF103473">
    <property type="entry name" value="MFS general substrate transporter"/>
    <property type="match status" value="1"/>
</dbReference>
<feature type="transmembrane region" description="Helical" evidence="9">
    <location>
        <begin position="118"/>
        <end position="141"/>
    </location>
</feature>
<dbReference type="GO" id="GO:0000981">
    <property type="term" value="F:DNA-binding transcription factor activity, RNA polymerase II-specific"/>
    <property type="evidence" value="ECO:0007669"/>
    <property type="project" value="InterPro"/>
</dbReference>
<evidence type="ECO:0000256" key="9">
    <source>
        <dbReference type="SAM" id="Phobius"/>
    </source>
</evidence>
<evidence type="ECO:0000313" key="13">
    <source>
        <dbReference type="Proteomes" id="UP001147733"/>
    </source>
</evidence>
<evidence type="ECO:0000259" key="10">
    <source>
        <dbReference type="PROSITE" id="PS50048"/>
    </source>
</evidence>
<sequence>MFIAMRLLSGFTGTFFMVAGQTIIADIFQPVVRGTAVGFMMVGSVSGPAIGPCIGGIIVTFSQWRIIYWLQFGMTLLGLILATLFVPSLDKNRSSGFKSQSMSHILSMFNPLRIFRPFIYPNVFLCHLTCGLLATFQYAILTSARSIFNPRFNLTTPLVSGLFYLSPGMGFLIGSVVGGKLSDRSIEYAFTAGVGLLGTFNGLNTYSAEVMPHTRSEVISGKYVVQYIFAAAATAAVEPLISSIGVGWTFTIWLKRGSFFEDEEDGRQQRRKFVACQRCHSHKIKCSGDLPCSKCRAVGVADECVYAPRDRQVKVSENYLDQILAENRRLKEQSVTSADAVEANDPQQAEKGPSRSTEKADNTSIQNPIIGERAWFHRYDPSSPPIYIGEAACSAFATRFRRFLTGSNATAHIARTQWEREETIAAAASETNVQWPSLHHARLLVRIAIHQVGHLYHLMMRKSTLDRLEEIYLTGDFDNTENKCKFFALFAFGQAYSIRSEPSLGLRVPGTAYFAKAMSLVQILPERTSITHLETLLTLSLFSYYLNRRHSAYVLIGNAMRMGLTIGLNHNIPESQLIDPVERQHRIEIWWTIYIFDRMWGSKMGLPMQILDEDIHVDMPSPVSPRWRHEEELSDTDYMTANIKLAQIVGETISKLYSRRKYQETFLQRVQKILKALKNWVDTLPEGLRLNMEDLESSKKPVVSLHMAFNQCVILTTRPTLLHLLITLRKRNTSETDTASTNNQNEEPTVSQPVLTLSEACIHAARHSHSMILTRWINGTMPTFGYFHAHYLFSSALILAMSSFVPIGNPNDMSCFDSALDLLRSMSENGNLAAAEFYHNLEQVKICLDAYRGTPTRLRRNDIANDTPGTGTGSDINSGTSTEKATTEPKLANVGPSLAGSSHNVTNLPGTFPGPSAMPSMINSLSQPHDMLTPRSINASTAPGRGPGTSTENEHLLSGSLLAPPPPPTAHNTEPYTFPPRETISGYTTQMAFLEPTMQDFLAQSDIDLGLMHPVDTFLTEAENLYTSHEF</sequence>
<feature type="region of interest" description="Disordered" evidence="8">
    <location>
        <begin position="334"/>
        <end position="364"/>
    </location>
</feature>
<dbReference type="GO" id="GO:0006351">
    <property type="term" value="P:DNA-templated transcription"/>
    <property type="evidence" value="ECO:0007669"/>
    <property type="project" value="InterPro"/>
</dbReference>
<keyword evidence="9" id="KW-1133">Transmembrane helix</keyword>
<keyword evidence="4" id="KW-0805">Transcription regulation</keyword>
<feature type="domain" description="Major facilitator superfamily (MFS) profile" evidence="11">
    <location>
        <begin position="1"/>
        <end position="90"/>
    </location>
</feature>
<dbReference type="OrthoDB" id="3990906at2759"/>
<dbReference type="InterPro" id="IPR011701">
    <property type="entry name" value="MFS"/>
</dbReference>
<dbReference type="PANTHER" id="PTHR47540">
    <property type="entry name" value="THIAMINE REPRESSIBLE GENES REGULATORY PROTEIN THI5"/>
    <property type="match status" value="1"/>
</dbReference>
<feature type="domain" description="Zn(2)-C6 fungal-type" evidence="10">
    <location>
        <begin position="275"/>
        <end position="306"/>
    </location>
</feature>
<evidence type="ECO:0000256" key="4">
    <source>
        <dbReference type="ARBA" id="ARBA00023015"/>
    </source>
</evidence>
<dbReference type="Pfam" id="PF07690">
    <property type="entry name" value="MFS_1"/>
    <property type="match status" value="1"/>
</dbReference>
<keyword evidence="13" id="KW-1185">Reference proteome</keyword>
<protein>
    <submittedName>
        <fullName evidence="12">Major facilitator superfamily domain general substrate transporter</fullName>
    </submittedName>
</protein>
<feature type="transmembrane region" description="Helical" evidence="9">
    <location>
        <begin position="35"/>
        <end position="59"/>
    </location>
</feature>